<evidence type="ECO:0000256" key="6">
    <source>
        <dbReference type="PROSITE-ProRule" id="PRU00110"/>
    </source>
</evidence>
<dbReference type="CDD" id="cd00088">
    <property type="entry name" value="HPT"/>
    <property type="match status" value="1"/>
</dbReference>
<feature type="compositionally biased region" description="Low complexity" evidence="8">
    <location>
        <begin position="262"/>
        <end position="276"/>
    </location>
</feature>
<name>A0A6N7PV32_9BACT</name>
<keyword evidence="13" id="KW-1185">Reference proteome</keyword>
<dbReference type="PRINTS" id="PR00344">
    <property type="entry name" value="BCTRLSENSOR"/>
</dbReference>
<dbReference type="PANTHER" id="PTHR43395:SF1">
    <property type="entry name" value="CHEMOTAXIS PROTEIN CHEA"/>
    <property type="match status" value="1"/>
</dbReference>
<evidence type="ECO:0000256" key="7">
    <source>
        <dbReference type="SAM" id="Coils"/>
    </source>
</evidence>
<dbReference type="GO" id="GO:0000155">
    <property type="term" value="F:phosphorelay sensor kinase activity"/>
    <property type="evidence" value="ECO:0007669"/>
    <property type="project" value="InterPro"/>
</dbReference>
<dbReference type="Gene3D" id="3.30.565.10">
    <property type="entry name" value="Histidine kinase-like ATPase, C-terminal domain"/>
    <property type="match status" value="1"/>
</dbReference>
<dbReference type="InterPro" id="IPR036097">
    <property type="entry name" value="HisK_dim/P_sf"/>
</dbReference>
<evidence type="ECO:0000313" key="13">
    <source>
        <dbReference type="Proteomes" id="UP000440224"/>
    </source>
</evidence>
<dbReference type="FunFam" id="3.30.565.10:FF:000016">
    <property type="entry name" value="Chemotaxis protein CheA, putative"/>
    <property type="match status" value="1"/>
</dbReference>
<dbReference type="Pfam" id="PF02895">
    <property type="entry name" value="H-kinase_dim"/>
    <property type="match status" value="1"/>
</dbReference>
<dbReference type="CDD" id="cd16916">
    <property type="entry name" value="HATPase_CheA-like"/>
    <property type="match status" value="1"/>
</dbReference>
<gene>
    <name evidence="12" type="ORF">GF068_28950</name>
</gene>
<feature type="domain" description="CheW-like" evidence="10">
    <location>
        <begin position="596"/>
        <end position="789"/>
    </location>
</feature>
<protein>
    <recommendedName>
        <fullName evidence="2">histidine kinase</fullName>
        <ecNumber evidence="2">2.7.13.3</ecNumber>
    </recommendedName>
</protein>
<dbReference type="GO" id="GO:0005737">
    <property type="term" value="C:cytoplasm"/>
    <property type="evidence" value="ECO:0007669"/>
    <property type="project" value="InterPro"/>
</dbReference>
<dbReference type="InterPro" id="IPR002545">
    <property type="entry name" value="CheW-lke_dom"/>
</dbReference>
<feature type="coiled-coil region" evidence="7">
    <location>
        <begin position="358"/>
        <end position="385"/>
    </location>
</feature>
<dbReference type="Pfam" id="PF01627">
    <property type="entry name" value="Hpt"/>
    <property type="match status" value="1"/>
</dbReference>
<dbReference type="Pfam" id="PF01584">
    <property type="entry name" value="CheW"/>
    <property type="match status" value="2"/>
</dbReference>
<feature type="domain" description="HPt" evidence="11">
    <location>
        <begin position="1"/>
        <end position="109"/>
    </location>
</feature>
<dbReference type="Gene3D" id="1.10.287.560">
    <property type="entry name" value="Histidine kinase CheA-like, homodimeric domain"/>
    <property type="match status" value="1"/>
</dbReference>
<dbReference type="InterPro" id="IPR036890">
    <property type="entry name" value="HATPase_C_sf"/>
</dbReference>
<dbReference type="SMART" id="SM01231">
    <property type="entry name" value="H-kinase_dim"/>
    <property type="match status" value="1"/>
</dbReference>
<comment type="catalytic activity">
    <reaction evidence="1">
        <text>ATP + protein L-histidine = ADP + protein N-phospho-L-histidine.</text>
        <dbReference type="EC" id="2.7.13.3"/>
    </reaction>
</comment>
<dbReference type="GO" id="GO:0006935">
    <property type="term" value="P:chemotaxis"/>
    <property type="evidence" value="ECO:0007669"/>
    <property type="project" value="InterPro"/>
</dbReference>
<organism evidence="12 13">
    <name type="scientific">Polyangium spumosum</name>
    <dbReference type="NCBI Taxonomy" id="889282"/>
    <lineage>
        <taxon>Bacteria</taxon>
        <taxon>Pseudomonadati</taxon>
        <taxon>Myxococcota</taxon>
        <taxon>Polyangia</taxon>
        <taxon>Polyangiales</taxon>
        <taxon>Polyangiaceae</taxon>
        <taxon>Polyangium</taxon>
    </lineage>
</organism>
<dbReference type="InterPro" id="IPR005467">
    <property type="entry name" value="His_kinase_dom"/>
</dbReference>
<evidence type="ECO:0000256" key="4">
    <source>
        <dbReference type="ARBA" id="ARBA00022679"/>
    </source>
</evidence>
<dbReference type="PROSITE" id="PS50851">
    <property type="entry name" value="CHEW"/>
    <property type="match status" value="1"/>
</dbReference>
<dbReference type="InterPro" id="IPR036641">
    <property type="entry name" value="HPT_dom_sf"/>
</dbReference>
<feature type="modified residue" description="Phosphohistidine" evidence="6">
    <location>
        <position position="52"/>
    </location>
</feature>
<dbReference type="SUPFAM" id="SSF50341">
    <property type="entry name" value="CheW-like"/>
    <property type="match status" value="2"/>
</dbReference>
<evidence type="ECO:0000313" key="12">
    <source>
        <dbReference type="EMBL" id="MRG95918.1"/>
    </source>
</evidence>
<dbReference type="SUPFAM" id="SSF55874">
    <property type="entry name" value="ATPase domain of HSP90 chaperone/DNA topoisomerase II/histidine kinase"/>
    <property type="match status" value="1"/>
</dbReference>
<dbReference type="InterPro" id="IPR008207">
    <property type="entry name" value="Sig_transdc_His_kin_Hpt_dom"/>
</dbReference>
<dbReference type="EC" id="2.7.13.3" evidence="2"/>
<keyword evidence="5" id="KW-0418">Kinase</keyword>
<dbReference type="InterPro" id="IPR004105">
    <property type="entry name" value="CheA-like_dim"/>
</dbReference>
<feature type="compositionally biased region" description="Pro residues" evidence="8">
    <location>
        <begin position="280"/>
        <end position="301"/>
    </location>
</feature>
<feature type="domain" description="Histidine kinase" evidence="9">
    <location>
        <begin position="336"/>
        <end position="594"/>
    </location>
</feature>
<evidence type="ECO:0000256" key="1">
    <source>
        <dbReference type="ARBA" id="ARBA00000085"/>
    </source>
</evidence>
<dbReference type="SMART" id="SM00073">
    <property type="entry name" value="HPT"/>
    <property type="match status" value="1"/>
</dbReference>
<dbReference type="Pfam" id="PF02518">
    <property type="entry name" value="HATPase_c"/>
    <property type="match status" value="1"/>
</dbReference>
<comment type="caution">
    <text evidence="12">The sequence shown here is derived from an EMBL/GenBank/DDBJ whole genome shotgun (WGS) entry which is preliminary data.</text>
</comment>
<evidence type="ECO:0000256" key="2">
    <source>
        <dbReference type="ARBA" id="ARBA00012438"/>
    </source>
</evidence>
<reference evidence="12 13" key="1">
    <citation type="submission" date="2019-10" db="EMBL/GenBank/DDBJ databases">
        <title>A soil myxobacterium in the family Polyangiaceae.</title>
        <authorList>
            <person name="Li Y."/>
            <person name="Wang J."/>
        </authorList>
    </citation>
    <scope>NUCLEOTIDE SEQUENCE [LARGE SCALE GENOMIC DNA]</scope>
    <source>
        <strain evidence="12 13">DSM 14734</strain>
    </source>
</reference>
<dbReference type="EMBL" id="WJIE01000009">
    <property type="protein sequence ID" value="MRG95918.1"/>
    <property type="molecule type" value="Genomic_DNA"/>
</dbReference>
<keyword evidence="7" id="KW-0175">Coiled coil</keyword>
<proteinExistence type="predicted"/>
<dbReference type="SUPFAM" id="SSF47384">
    <property type="entry name" value="Homodimeric domain of signal transducing histidine kinase"/>
    <property type="match status" value="1"/>
</dbReference>
<dbReference type="AlphaFoldDB" id="A0A6N7PV32"/>
<evidence type="ECO:0000259" key="9">
    <source>
        <dbReference type="PROSITE" id="PS50109"/>
    </source>
</evidence>
<feature type="region of interest" description="Disordered" evidence="8">
    <location>
        <begin position="243"/>
        <end position="324"/>
    </location>
</feature>
<dbReference type="PANTHER" id="PTHR43395">
    <property type="entry name" value="SENSOR HISTIDINE KINASE CHEA"/>
    <property type="match status" value="1"/>
</dbReference>
<dbReference type="InterPro" id="IPR003594">
    <property type="entry name" value="HATPase_dom"/>
</dbReference>
<dbReference type="RefSeq" id="WP_153822727.1">
    <property type="nucleotide sequence ID" value="NZ_WJIE01000009.1"/>
</dbReference>
<dbReference type="OrthoDB" id="9803176at2"/>
<dbReference type="InterPro" id="IPR037006">
    <property type="entry name" value="CheA-like_homodim_sf"/>
</dbReference>
<accession>A0A6N7PV32</accession>
<dbReference type="PROSITE" id="PS50894">
    <property type="entry name" value="HPT"/>
    <property type="match status" value="1"/>
</dbReference>
<dbReference type="InterPro" id="IPR004358">
    <property type="entry name" value="Sig_transdc_His_kin-like_C"/>
</dbReference>
<evidence type="ECO:0000259" key="11">
    <source>
        <dbReference type="PROSITE" id="PS50894"/>
    </source>
</evidence>
<dbReference type="PROSITE" id="PS50109">
    <property type="entry name" value="HIS_KIN"/>
    <property type="match status" value="1"/>
</dbReference>
<dbReference type="Proteomes" id="UP000440224">
    <property type="component" value="Unassembled WGS sequence"/>
</dbReference>
<evidence type="ECO:0000256" key="3">
    <source>
        <dbReference type="ARBA" id="ARBA00022553"/>
    </source>
</evidence>
<keyword evidence="3 6" id="KW-0597">Phosphoprotein</keyword>
<dbReference type="SMART" id="SM00387">
    <property type="entry name" value="HATPase_c"/>
    <property type="match status" value="1"/>
</dbReference>
<dbReference type="Gene3D" id="1.20.120.160">
    <property type="entry name" value="HPT domain"/>
    <property type="match status" value="1"/>
</dbReference>
<dbReference type="SUPFAM" id="SSF47226">
    <property type="entry name" value="Histidine-containing phosphotransfer domain, HPT domain"/>
    <property type="match status" value="1"/>
</dbReference>
<dbReference type="InterPro" id="IPR036061">
    <property type="entry name" value="CheW-like_dom_sf"/>
</dbReference>
<dbReference type="InterPro" id="IPR051315">
    <property type="entry name" value="Bact_Chemotaxis_CheA"/>
</dbReference>
<evidence type="ECO:0000256" key="8">
    <source>
        <dbReference type="SAM" id="MobiDB-lite"/>
    </source>
</evidence>
<sequence>MTSESERAREEFFSEAQEIVEGLGRDLLALDEAQKSGHVDPDLINDVFRAVHTLKGLAGLFGATRMSSLSHKLEELLDDLRLGKVDVTAPVLDLLFASVQLYGKLLQAEKESRDQPIPELDKLLAQLDRGAGAGAGGGGGGPIIDPNLLAVLTEFEEHKLKTNIAQGNTLYRLRVRFQLATIDQGLDELKATAKPHGDIITYLPASDTDDIDSITLEILMGSRAPSTTLRNALNHLGVEVEELPRQGGGPSHAAMPPPPPTSSTASASSASTFSHTNIPTPTPSPPPVAPSEPPSPMPPMGSAPLDMTAPHPFPAPHLDTSASIPPKAQELGTIKSVAQTVRVDIQKLDVLMNYVGELSIVRTELDRLLEKMRDAQANHEVKNNLRRLQRDFGHNVKRLRDGILEVRMVPLGQVFDKLARVARQISRQAGKQVNLVITGAETNVDKLIVEELSDPLMHMMRNAIDHGIEDRDAREAMGKPAIGTIALNAFQKGNHVVIEIEDDGKGIEMERLLEKAIRMGLVGPEDARTMSRREVLNLIFVPGLSTKTSVSEISGRGVGMDVVKTNISKLGGVIDVQSEISIGTKFTVTLPITLAILKALIVKVSDQQFAIPLANVQEAVWLDLSAVRVIDGRDAVTLRGNTLQLCYLARLFGLADTSEVSGTDGFGLDAPQLSQIAPGARSSLRGEPLRQQGYSPAFPYRPAQTSTVSNAMKNALAPRSKRKFVVVTAVGTRRLGLVVDSLVGQQDVVIKGFGPSLKNIAGFAGATQLADQRIALVLDAPALVEEMFAHSERARMTHGGTHGF</sequence>
<keyword evidence="4" id="KW-0808">Transferase</keyword>
<evidence type="ECO:0000256" key="5">
    <source>
        <dbReference type="ARBA" id="ARBA00022777"/>
    </source>
</evidence>
<dbReference type="SMART" id="SM00260">
    <property type="entry name" value="CheW"/>
    <property type="match status" value="1"/>
</dbReference>
<evidence type="ECO:0000259" key="10">
    <source>
        <dbReference type="PROSITE" id="PS50851"/>
    </source>
</evidence>
<dbReference type="Gene3D" id="2.30.30.40">
    <property type="entry name" value="SH3 Domains"/>
    <property type="match status" value="1"/>
</dbReference>